<feature type="signal peptide" evidence="10">
    <location>
        <begin position="1"/>
        <end position="20"/>
    </location>
</feature>
<dbReference type="InterPro" id="IPR013783">
    <property type="entry name" value="Ig-like_fold"/>
</dbReference>
<keyword evidence="7" id="KW-0393">Immunoglobulin domain</keyword>
<keyword evidence="3 9" id="KW-0812">Transmembrane</keyword>
<feature type="domain" description="Ig-like" evidence="11">
    <location>
        <begin position="127"/>
        <end position="224"/>
    </location>
</feature>
<feature type="transmembrane region" description="Helical" evidence="9">
    <location>
        <begin position="242"/>
        <end position="265"/>
    </location>
</feature>
<evidence type="ECO:0000313" key="12">
    <source>
        <dbReference type="Ensembl" id="ENSPKIP00000009337.1"/>
    </source>
</evidence>
<keyword evidence="10" id="KW-0732">Signal</keyword>
<evidence type="ECO:0000256" key="3">
    <source>
        <dbReference type="ARBA" id="ARBA00022692"/>
    </source>
</evidence>
<dbReference type="PANTHER" id="PTHR11973">
    <property type="entry name" value="CELL SURFACE GLYCOPROTEIN MUC18-RELATED"/>
    <property type="match status" value="1"/>
</dbReference>
<evidence type="ECO:0000313" key="13">
    <source>
        <dbReference type="Proteomes" id="UP000261540"/>
    </source>
</evidence>
<evidence type="ECO:0000256" key="8">
    <source>
        <dbReference type="SAM" id="MobiDB-lite"/>
    </source>
</evidence>
<feature type="compositionally biased region" description="Polar residues" evidence="8">
    <location>
        <begin position="290"/>
        <end position="305"/>
    </location>
</feature>
<sequence>MKGYIMLAYLALVMLHWTQGALILKGPEGPVLEGDYVTLECLADVESNMSQVHFEKFSKRMQKWFRLEPYEMSFYRRCFSYDLDLNREPGRIVLSIFAIQSWTNGPYRCVSDNSSELYNSSDSLSIPVHYMRDLSVYRDGGSYYNRYFSSLQDLRVPLGDNVEVECSTSASETPEYSWKKEDEDWVVLSSKLKLKKVRIEDSGKYTCTAQHPSISRLSKTRTISITVLPEDAPWYESTQGRIILMTSAAGAGLLLLVMSVSICLCRRASKRKTKGPIDDHSQKKPIYTASVESLPSTSGDKQPLV</sequence>
<dbReference type="SMART" id="SM00408">
    <property type="entry name" value="IGc2"/>
    <property type="match status" value="2"/>
</dbReference>
<keyword evidence="4 9" id="KW-1133">Transmembrane helix</keyword>
<dbReference type="SUPFAM" id="SSF48726">
    <property type="entry name" value="Immunoglobulin"/>
    <property type="match status" value="2"/>
</dbReference>
<evidence type="ECO:0000256" key="9">
    <source>
        <dbReference type="SAM" id="Phobius"/>
    </source>
</evidence>
<dbReference type="PANTHER" id="PTHR11973:SF23">
    <property type="entry name" value="C-ANSWER"/>
    <property type="match status" value="1"/>
</dbReference>
<dbReference type="InterPro" id="IPR007110">
    <property type="entry name" value="Ig-like_dom"/>
</dbReference>
<feature type="chain" id="PRO_5017223082" evidence="10">
    <location>
        <begin position="21"/>
        <end position="305"/>
    </location>
</feature>
<evidence type="ECO:0000256" key="6">
    <source>
        <dbReference type="ARBA" id="ARBA00023273"/>
    </source>
</evidence>
<accession>A0A3B3QRQ8</accession>
<keyword evidence="5" id="KW-0325">Glycoprotein</keyword>
<dbReference type="InterPro" id="IPR003599">
    <property type="entry name" value="Ig_sub"/>
</dbReference>
<comment type="subcellular location">
    <subcellularLocation>
        <location evidence="1">Cell projection</location>
    </subcellularLocation>
    <subcellularLocation>
        <location evidence="2">Membrane</location>
        <topology evidence="2">Single-pass type I membrane protein</topology>
    </subcellularLocation>
</comment>
<dbReference type="CDD" id="cd00096">
    <property type="entry name" value="Ig"/>
    <property type="match status" value="1"/>
</dbReference>
<evidence type="ECO:0000256" key="1">
    <source>
        <dbReference type="ARBA" id="ARBA00004316"/>
    </source>
</evidence>
<evidence type="ECO:0000256" key="4">
    <source>
        <dbReference type="ARBA" id="ARBA00022989"/>
    </source>
</evidence>
<evidence type="ECO:0000256" key="2">
    <source>
        <dbReference type="ARBA" id="ARBA00004479"/>
    </source>
</evidence>
<dbReference type="GO" id="GO:0042995">
    <property type="term" value="C:cell projection"/>
    <property type="evidence" value="ECO:0007669"/>
    <property type="project" value="UniProtKB-SubCell"/>
</dbReference>
<dbReference type="GO" id="GO:0005886">
    <property type="term" value="C:plasma membrane"/>
    <property type="evidence" value="ECO:0007669"/>
    <property type="project" value="TreeGrafter"/>
</dbReference>
<dbReference type="Proteomes" id="UP000261540">
    <property type="component" value="Unplaced"/>
</dbReference>
<reference evidence="12" key="2">
    <citation type="submission" date="2025-09" db="UniProtKB">
        <authorList>
            <consortium name="Ensembl"/>
        </authorList>
    </citation>
    <scope>IDENTIFICATION</scope>
</reference>
<dbReference type="Pfam" id="PF13927">
    <property type="entry name" value="Ig_3"/>
    <property type="match status" value="1"/>
</dbReference>
<dbReference type="Gene3D" id="2.60.40.10">
    <property type="entry name" value="Immunoglobulins"/>
    <property type="match status" value="2"/>
</dbReference>
<keyword evidence="6" id="KW-0966">Cell projection</keyword>
<reference evidence="12" key="1">
    <citation type="submission" date="2025-08" db="UniProtKB">
        <authorList>
            <consortium name="Ensembl"/>
        </authorList>
    </citation>
    <scope>IDENTIFICATION</scope>
</reference>
<dbReference type="Ensembl" id="ENSPKIT00000033441.1">
    <property type="protein sequence ID" value="ENSPKIP00000009337.1"/>
    <property type="gene ID" value="ENSPKIG00000024480.1"/>
</dbReference>
<dbReference type="GO" id="GO:0007155">
    <property type="term" value="P:cell adhesion"/>
    <property type="evidence" value="ECO:0007669"/>
    <property type="project" value="TreeGrafter"/>
</dbReference>
<dbReference type="KEGG" id="pki:111854856"/>
<evidence type="ECO:0000256" key="7">
    <source>
        <dbReference type="ARBA" id="ARBA00023319"/>
    </source>
</evidence>
<dbReference type="AlphaFoldDB" id="A0A3B3QRQ8"/>
<feature type="domain" description="Ig-like" evidence="11">
    <location>
        <begin position="33"/>
        <end position="125"/>
    </location>
</feature>
<proteinExistence type="predicted"/>
<protein>
    <submittedName>
        <fullName evidence="12">Si:ch211-79k12.1</fullName>
    </submittedName>
</protein>
<evidence type="ECO:0000256" key="5">
    <source>
        <dbReference type="ARBA" id="ARBA00023180"/>
    </source>
</evidence>
<feature type="region of interest" description="Disordered" evidence="8">
    <location>
        <begin position="272"/>
        <end position="305"/>
    </location>
</feature>
<dbReference type="InterPro" id="IPR003006">
    <property type="entry name" value="Ig/MHC_CS"/>
</dbReference>
<keyword evidence="9" id="KW-0472">Membrane</keyword>
<keyword evidence="13" id="KW-1185">Reference proteome</keyword>
<dbReference type="GeneTree" id="ENSGT00390000009726"/>
<dbReference type="STRING" id="1676925.ENSPKIP00000009337"/>
<dbReference type="PROSITE" id="PS00290">
    <property type="entry name" value="IG_MHC"/>
    <property type="match status" value="1"/>
</dbReference>
<organism evidence="12 13">
    <name type="scientific">Paramormyrops kingsleyae</name>
    <dbReference type="NCBI Taxonomy" id="1676925"/>
    <lineage>
        <taxon>Eukaryota</taxon>
        <taxon>Metazoa</taxon>
        <taxon>Chordata</taxon>
        <taxon>Craniata</taxon>
        <taxon>Vertebrata</taxon>
        <taxon>Euteleostomi</taxon>
        <taxon>Actinopterygii</taxon>
        <taxon>Neopterygii</taxon>
        <taxon>Teleostei</taxon>
        <taxon>Osteoglossocephala</taxon>
        <taxon>Osteoglossomorpha</taxon>
        <taxon>Osteoglossiformes</taxon>
        <taxon>Mormyridae</taxon>
        <taxon>Paramormyrops</taxon>
    </lineage>
</organism>
<dbReference type="InterPro" id="IPR036179">
    <property type="entry name" value="Ig-like_dom_sf"/>
</dbReference>
<evidence type="ECO:0000259" key="11">
    <source>
        <dbReference type="PROSITE" id="PS50835"/>
    </source>
</evidence>
<dbReference type="SMART" id="SM00409">
    <property type="entry name" value="IG"/>
    <property type="match status" value="2"/>
</dbReference>
<dbReference type="OrthoDB" id="10012075at2759"/>
<name>A0A3B3QRQ8_9TELE</name>
<evidence type="ECO:0000256" key="10">
    <source>
        <dbReference type="SAM" id="SignalP"/>
    </source>
</evidence>
<dbReference type="InterPro" id="IPR051116">
    <property type="entry name" value="Surface_Rcpt/Adhesion_Mol"/>
</dbReference>
<dbReference type="PROSITE" id="PS50835">
    <property type="entry name" value="IG_LIKE"/>
    <property type="match status" value="2"/>
</dbReference>
<dbReference type="InterPro" id="IPR003598">
    <property type="entry name" value="Ig_sub2"/>
</dbReference>